<dbReference type="InterPro" id="IPR032675">
    <property type="entry name" value="LRR_dom_sf"/>
</dbReference>
<dbReference type="AlphaFoldDB" id="A0A165LLN7"/>
<protein>
    <recommendedName>
        <fullName evidence="3">F-box domain-containing protein</fullName>
    </recommendedName>
</protein>
<dbReference type="InParanoid" id="A0A165LLN7"/>
<evidence type="ECO:0000313" key="2">
    <source>
        <dbReference type="Proteomes" id="UP000077266"/>
    </source>
</evidence>
<organism evidence="1 2">
    <name type="scientific">Exidia glandulosa HHB12029</name>
    <dbReference type="NCBI Taxonomy" id="1314781"/>
    <lineage>
        <taxon>Eukaryota</taxon>
        <taxon>Fungi</taxon>
        <taxon>Dikarya</taxon>
        <taxon>Basidiomycota</taxon>
        <taxon>Agaricomycotina</taxon>
        <taxon>Agaricomycetes</taxon>
        <taxon>Auriculariales</taxon>
        <taxon>Exidiaceae</taxon>
        <taxon>Exidia</taxon>
    </lineage>
</organism>
<dbReference type="SUPFAM" id="SSF52047">
    <property type="entry name" value="RNI-like"/>
    <property type="match status" value="1"/>
</dbReference>
<accession>A0A165LLN7</accession>
<proteinExistence type="predicted"/>
<name>A0A165LLN7_EXIGL</name>
<sequence length="426" mass="49041">MPRSTPTESSILRLPNELLIAIIEAWSMTSRPRLWERQQPVNRVPFVASRLCSRWRAVTLSTPTLWTDIVVTIKEKRNETLRISLPDYDACLAYLALVRKRSGDCPVQLAFADIRGAHPPFDHSIWTELRALLSRAQSITIHDAFWAFPWMSDGLTRYAGDIRMPLLDQLTFASPWDSTTAPPMDSFPFLQPTPHVTSLVLDRAVFPLLAPRDQFPNLRSLSYSTLVPVLVEELDEMLTRHPALESFRLNAPDVAAVWHRKISSRITTFRLALHHLNDDSVVQFFSFPRLEAADIHFEHSTTLSDFLVNCLPDASLLVSLILREMEFARDQLLMPLPNLRKLELHSCRYPNPRAFFIQIKEPQTFPSLSELTLSSRQQRAPFTFDTRILLWVVRGRRKAGQPLARVTVQRCFWSLKLENDIRALRT</sequence>
<dbReference type="Proteomes" id="UP000077266">
    <property type="component" value="Unassembled WGS sequence"/>
</dbReference>
<gene>
    <name evidence="1" type="ORF">EXIGLDRAFT_729189</name>
</gene>
<reference evidence="1 2" key="1">
    <citation type="journal article" date="2016" name="Mol. Biol. Evol.">
        <title>Comparative Genomics of Early-Diverging Mushroom-Forming Fungi Provides Insights into the Origins of Lignocellulose Decay Capabilities.</title>
        <authorList>
            <person name="Nagy L.G."/>
            <person name="Riley R."/>
            <person name="Tritt A."/>
            <person name="Adam C."/>
            <person name="Daum C."/>
            <person name="Floudas D."/>
            <person name="Sun H."/>
            <person name="Yadav J.S."/>
            <person name="Pangilinan J."/>
            <person name="Larsson K.H."/>
            <person name="Matsuura K."/>
            <person name="Barry K."/>
            <person name="Labutti K."/>
            <person name="Kuo R."/>
            <person name="Ohm R.A."/>
            <person name="Bhattacharya S.S."/>
            <person name="Shirouzu T."/>
            <person name="Yoshinaga Y."/>
            <person name="Martin F.M."/>
            <person name="Grigoriev I.V."/>
            <person name="Hibbett D.S."/>
        </authorList>
    </citation>
    <scope>NUCLEOTIDE SEQUENCE [LARGE SCALE GENOMIC DNA]</scope>
    <source>
        <strain evidence="1 2">HHB12029</strain>
    </source>
</reference>
<dbReference type="Gene3D" id="3.80.10.10">
    <property type="entry name" value="Ribonuclease Inhibitor"/>
    <property type="match status" value="1"/>
</dbReference>
<evidence type="ECO:0000313" key="1">
    <source>
        <dbReference type="EMBL" id="KZV98020.1"/>
    </source>
</evidence>
<dbReference type="OrthoDB" id="3229088at2759"/>
<dbReference type="EMBL" id="KV425923">
    <property type="protein sequence ID" value="KZV98020.1"/>
    <property type="molecule type" value="Genomic_DNA"/>
</dbReference>
<keyword evidence="2" id="KW-1185">Reference proteome</keyword>
<evidence type="ECO:0008006" key="3">
    <source>
        <dbReference type="Google" id="ProtNLM"/>
    </source>
</evidence>